<dbReference type="FunFam" id="3.10.50.40:FF:000006">
    <property type="entry name" value="Peptidyl-prolyl cis-trans isomerase"/>
    <property type="match status" value="1"/>
</dbReference>
<evidence type="ECO:0000256" key="6">
    <source>
        <dbReference type="RuleBase" id="RU003915"/>
    </source>
</evidence>
<dbReference type="PROSITE" id="PS51257">
    <property type="entry name" value="PROKAR_LIPOPROTEIN"/>
    <property type="match status" value="1"/>
</dbReference>
<evidence type="ECO:0000256" key="4">
    <source>
        <dbReference type="ARBA" id="ARBA00023235"/>
    </source>
</evidence>
<evidence type="ECO:0000256" key="7">
    <source>
        <dbReference type="SAM" id="SignalP"/>
    </source>
</evidence>
<comment type="caution">
    <text evidence="9">The sequence shown here is derived from an EMBL/GenBank/DDBJ whole genome shotgun (WGS) entry which is preliminary data.</text>
</comment>
<sequence length="144" mass="15275">MRRLLLPLLLSLAAVGCSTEPSGPPPGGTLTTFERIDTVPGTGTEAVAGNKVTVHYTGWIYDNRTETKHGKTFDSSVSRGEPFTFALGAGQVIRGWDEGVAGMKVGGKRTLMIPPDYGYGDRRVGPIPAGSSLVFDVELLDVKP</sequence>
<keyword evidence="7" id="KW-0732">Signal</keyword>
<keyword evidence="3 5" id="KW-0697">Rotamase</keyword>
<evidence type="ECO:0000256" key="5">
    <source>
        <dbReference type="PROSITE-ProRule" id="PRU00277"/>
    </source>
</evidence>
<dbReference type="AlphaFoldDB" id="A0A0K2IUW7"/>
<proteinExistence type="inferred from homology"/>
<accession>A0A0K2IUW7</accession>
<comment type="catalytic activity">
    <reaction evidence="1 5 6">
        <text>[protein]-peptidylproline (omega=180) = [protein]-peptidylproline (omega=0)</text>
        <dbReference type="Rhea" id="RHEA:16237"/>
        <dbReference type="Rhea" id="RHEA-COMP:10747"/>
        <dbReference type="Rhea" id="RHEA-COMP:10748"/>
        <dbReference type="ChEBI" id="CHEBI:83833"/>
        <dbReference type="ChEBI" id="CHEBI:83834"/>
        <dbReference type="EC" id="5.2.1.8"/>
    </reaction>
</comment>
<reference evidence="9" key="1">
    <citation type="submission" date="2020-11" db="EMBL/GenBank/DDBJ databases">
        <title>Enhanced detection system for hospital associated transmission using whole genome sequencing surveillance.</title>
        <authorList>
            <person name="Harrison L.H."/>
            <person name="Van Tyne D."/>
            <person name="Marsh J.W."/>
            <person name="Griffith M.P."/>
            <person name="Snyder D.J."/>
            <person name="Cooper V.S."/>
            <person name="Mustapha M."/>
        </authorList>
    </citation>
    <scope>NUCLEOTIDE SEQUENCE</scope>
    <source>
        <strain evidence="9">STEN00091</strain>
    </source>
</reference>
<organism evidence="9 10">
    <name type="scientific">Stenotrophomonas maltophilia</name>
    <name type="common">Pseudomonas maltophilia</name>
    <name type="synonym">Xanthomonas maltophilia</name>
    <dbReference type="NCBI Taxonomy" id="40324"/>
    <lineage>
        <taxon>Bacteria</taxon>
        <taxon>Pseudomonadati</taxon>
        <taxon>Pseudomonadota</taxon>
        <taxon>Gammaproteobacteria</taxon>
        <taxon>Lysobacterales</taxon>
        <taxon>Lysobacteraceae</taxon>
        <taxon>Stenotrophomonas</taxon>
        <taxon>Stenotrophomonas maltophilia group</taxon>
    </lineage>
</organism>
<evidence type="ECO:0000313" key="10">
    <source>
        <dbReference type="Proteomes" id="UP000625930"/>
    </source>
</evidence>
<dbReference type="GO" id="GO:0003755">
    <property type="term" value="F:peptidyl-prolyl cis-trans isomerase activity"/>
    <property type="evidence" value="ECO:0007669"/>
    <property type="project" value="UniProtKB-UniRule"/>
</dbReference>
<evidence type="ECO:0000256" key="1">
    <source>
        <dbReference type="ARBA" id="ARBA00000971"/>
    </source>
</evidence>
<dbReference type="InterPro" id="IPR046357">
    <property type="entry name" value="PPIase_dom_sf"/>
</dbReference>
<protein>
    <recommendedName>
        <fullName evidence="6">Peptidyl-prolyl cis-trans isomerase</fullName>
        <ecNumber evidence="6">5.2.1.8</ecNumber>
    </recommendedName>
</protein>
<dbReference type="InterPro" id="IPR001179">
    <property type="entry name" value="PPIase_FKBP_dom"/>
</dbReference>
<dbReference type="Pfam" id="PF00254">
    <property type="entry name" value="FKBP_C"/>
    <property type="match status" value="1"/>
</dbReference>
<comment type="similarity">
    <text evidence="2 6">Belongs to the FKBP-type PPIase family.</text>
</comment>
<feature type="signal peptide" evidence="7">
    <location>
        <begin position="1"/>
        <end position="19"/>
    </location>
</feature>
<dbReference type="EMBL" id="JADUNP010000001">
    <property type="protein sequence ID" value="MBH1650788.1"/>
    <property type="molecule type" value="Genomic_DNA"/>
</dbReference>
<dbReference type="EC" id="5.2.1.8" evidence="6"/>
<dbReference type="PROSITE" id="PS50059">
    <property type="entry name" value="FKBP_PPIASE"/>
    <property type="match status" value="1"/>
</dbReference>
<dbReference type="Gene3D" id="3.10.50.40">
    <property type="match status" value="1"/>
</dbReference>
<keyword evidence="4 5" id="KW-0413">Isomerase</keyword>
<dbReference type="PANTHER" id="PTHR43811">
    <property type="entry name" value="FKBP-TYPE PEPTIDYL-PROLYL CIS-TRANS ISOMERASE FKPA"/>
    <property type="match status" value="1"/>
</dbReference>
<evidence type="ECO:0000313" key="9">
    <source>
        <dbReference type="EMBL" id="MBH1650788.1"/>
    </source>
</evidence>
<dbReference type="Proteomes" id="UP000625930">
    <property type="component" value="Unassembled WGS sequence"/>
</dbReference>
<dbReference type="GeneID" id="86935961"/>
<evidence type="ECO:0000256" key="3">
    <source>
        <dbReference type="ARBA" id="ARBA00023110"/>
    </source>
</evidence>
<evidence type="ECO:0000256" key="2">
    <source>
        <dbReference type="ARBA" id="ARBA00006577"/>
    </source>
</evidence>
<name>A0A0K2IUW7_STEMA</name>
<gene>
    <name evidence="9" type="ORF">I5U67_01125</name>
</gene>
<feature type="domain" description="PPIase FKBP-type" evidence="8">
    <location>
        <begin position="49"/>
        <end position="143"/>
    </location>
</feature>
<dbReference type="PANTHER" id="PTHR43811:SF23">
    <property type="entry name" value="FKBP-TYPE 22 KDA PEPTIDYL-PROLYL CIS-TRANS ISOMERASE"/>
    <property type="match status" value="1"/>
</dbReference>
<feature type="chain" id="PRO_5009780216" description="Peptidyl-prolyl cis-trans isomerase" evidence="7">
    <location>
        <begin position="20"/>
        <end position="144"/>
    </location>
</feature>
<dbReference type="RefSeq" id="WP_004152813.1">
    <property type="nucleotide sequence ID" value="NZ_AP021867.1"/>
</dbReference>
<evidence type="ECO:0000259" key="8">
    <source>
        <dbReference type="PROSITE" id="PS50059"/>
    </source>
</evidence>
<dbReference type="SUPFAM" id="SSF54534">
    <property type="entry name" value="FKBP-like"/>
    <property type="match status" value="1"/>
</dbReference>